<proteinExistence type="predicted"/>
<sequence>MAGKDDMGNLLNSQSLKHLDPSRCFSKNIHPSIGFSVDVRARINPSLRAFNSGWRLVVTPLAREKPLNRCPFIYSVKKATSSSHCFFVCASSELSISLSFFNFSFSPDKSDTCAVGVVVSTDPGFFESGDEVEVDPRSSPEFDDDDGPPPTGFPDAGVFAGGDVTVFRRRICERSSFWLRLKFSFANSHLSGTIFRKPCITFQFN</sequence>
<evidence type="ECO:0000256" key="1">
    <source>
        <dbReference type="SAM" id="MobiDB-lite"/>
    </source>
</evidence>
<evidence type="ECO:0000313" key="2">
    <source>
        <dbReference type="EMBL" id="KAK7848559.1"/>
    </source>
</evidence>
<evidence type="ECO:0000313" key="3">
    <source>
        <dbReference type="Proteomes" id="UP000237347"/>
    </source>
</evidence>
<protein>
    <submittedName>
        <fullName evidence="2">Uncharacterized protein</fullName>
    </submittedName>
</protein>
<comment type="caution">
    <text evidence="2">The sequence shown here is derived from an EMBL/GenBank/DDBJ whole genome shotgun (WGS) entry which is preliminary data.</text>
</comment>
<organism evidence="2 3">
    <name type="scientific">Quercus suber</name>
    <name type="common">Cork oak</name>
    <dbReference type="NCBI Taxonomy" id="58331"/>
    <lineage>
        <taxon>Eukaryota</taxon>
        <taxon>Viridiplantae</taxon>
        <taxon>Streptophyta</taxon>
        <taxon>Embryophyta</taxon>
        <taxon>Tracheophyta</taxon>
        <taxon>Spermatophyta</taxon>
        <taxon>Magnoliopsida</taxon>
        <taxon>eudicotyledons</taxon>
        <taxon>Gunneridae</taxon>
        <taxon>Pentapetalae</taxon>
        <taxon>rosids</taxon>
        <taxon>fabids</taxon>
        <taxon>Fagales</taxon>
        <taxon>Fagaceae</taxon>
        <taxon>Quercus</taxon>
    </lineage>
</organism>
<feature type="region of interest" description="Disordered" evidence="1">
    <location>
        <begin position="128"/>
        <end position="148"/>
    </location>
</feature>
<accession>A0AAW0LAN2</accession>
<dbReference type="Proteomes" id="UP000237347">
    <property type="component" value="Unassembled WGS sequence"/>
</dbReference>
<reference evidence="2 3" key="1">
    <citation type="journal article" date="2018" name="Sci. Data">
        <title>The draft genome sequence of cork oak.</title>
        <authorList>
            <person name="Ramos A.M."/>
            <person name="Usie A."/>
            <person name="Barbosa P."/>
            <person name="Barros P.M."/>
            <person name="Capote T."/>
            <person name="Chaves I."/>
            <person name="Simoes F."/>
            <person name="Abreu I."/>
            <person name="Carrasquinho I."/>
            <person name="Faro C."/>
            <person name="Guimaraes J.B."/>
            <person name="Mendonca D."/>
            <person name="Nobrega F."/>
            <person name="Rodrigues L."/>
            <person name="Saibo N.J.M."/>
            <person name="Varela M.C."/>
            <person name="Egas C."/>
            <person name="Matos J."/>
            <person name="Miguel C.M."/>
            <person name="Oliveira M.M."/>
            <person name="Ricardo C.P."/>
            <person name="Goncalves S."/>
        </authorList>
    </citation>
    <scope>NUCLEOTIDE SEQUENCE [LARGE SCALE GENOMIC DNA]</scope>
    <source>
        <strain evidence="3">cv. HL8</strain>
    </source>
</reference>
<dbReference type="AlphaFoldDB" id="A0AAW0LAN2"/>
<dbReference type="EMBL" id="PKMF04000126">
    <property type="protein sequence ID" value="KAK7848559.1"/>
    <property type="molecule type" value="Genomic_DNA"/>
</dbReference>
<gene>
    <name evidence="2" type="ORF">CFP56_004924</name>
</gene>
<keyword evidence="3" id="KW-1185">Reference proteome</keyword>
<name>A0AAW0LAN2_QUESU</name>